<feature type="compositionally biased region" description="Polar residues" evidence="1">
    <location>
        <begin position="102"/>
        <end position="116"/>
    </location>
</feature>
<reference evidence="2 3" key="1">
    <citation type="journal article" date="2012" name="Proc. Natl. Acad. Sci. U.S.A.">
        <title>Comparative genomics of Ceriporiopsis subvermispora and Phanerochaete chrysosporium provide insight into selective ligninolysis.</title>
        <authorList>
            <person name="Fernandez-Fueyo E."/>
            <person name="Ruiz-Duenas F.J."/>
            <person name="Ferreira P."/>
            <person name="Floudas D."/>
            <person name="Hibbett D.S."/>
            <person name="Canessa P."/>
            <person name="Larrondo L.F."/>
            <person name="James T.Y."/>
            <person name="Seelenfreund D."/>
            <person name="Lobos S."/>
            <person name="Polanco R."/>
            <person name="Tello M."/>
            <person name="Honda Y."/>
            <person name="Watanabe T."/>
            <person name="Watanabe T."/>
            <person name="Ryu J.S."/>
            <person name="Kubicek C.P."/>
            <person name="Schmoll M."/>
            <person name="Gaskell J."/>
            <person name="Hammel K.E."/>
            <person name="St John F.J."/>
            <person name="Vanden Wymelenberg A."/>
            <person name="Sabat G."/>
            <person name="Splinter BonDurant S."/>
            <person name="Syed K."/>
            <person name="Yadav J.S."/>
            <person name="Doddapaneni H."/>
            <person name="Subramanian V."/>
            <person name="Lavin J.L."/>
            <person name="Oguiza J.A."/>
            <person name="Perez G."/>
            <person name="Pisabarro A.G."/>
            <person name="Ramirez L."/>
            <person name="Santoyo F."/>
            <person name="Master E."/>
            <person name="Coutinho P.M."/>
            <person name="Henrissat B."/>
            <person name="Lombard V."/>
            <person name="Magnuson J.K."/>
            <person name="Kuees U."/>
            <person name="Hori C."/>
            <person name="Igarashi K."/>
            <person name="Samejima M."/>
            <person name="Held B.W."/>
            <person name="Barry K.W."/>
            <person name="LaButti K.M."/>
            <person name="Lapidus A."/>
            <person name="Lindquist E.A."/>
            <person name="Lucas S.M."/>
            <person name="Riley R."/>
            <person name="Salamov A.A."/>
            <person name="Hoffmeister D."/>
            <person name="Schwenk D."/>
            <person name="Hadar Y."/>
            <person name="Yarden O."/>
            <person name="de Vries R.P."/>
            <person name="Wiebenga A."/>
            <person name="Stenlid J."/>
            <person name="Eastwood D."/>
            <person name="Grigoriev I.V."/>
            <person name="Berka R.M."/>
            <person name="Blanchette R.A."/>
            <person name="Kersten P."/>
            <person name="Martinez A.T."/>
            <person name="Vicuna R."/>
            <person name="Cullen D."/>
        </authorList>
    </citation>
    <scope>NUCLEOTIDE SEQUENCE [LARGE SCALE GENOMIC DNA]</scope>
    <source>
        <strain evidence="2 3">B</strain>
    </source>
</reference>
<dbReference type="HOGENOM" id="CLU_1011943_0_0_1"/>
<dbReference type="AlphaFoldDB" id="M2PG96"/>
<sequence length="275" mass="31486">MTEEKLYIAAAFDITQMLNLGSWPLLACWDGSEMKGISPLCVDKKARTAERAKVRVSKMPPYETALRLSAAPQNGDVDSSDSSESSDSESSDKDQESDESNTESYNEPQDAGSQMSAAVPSSGIEPSTEAQDDESDIAWHDQYLDNRYPVALILFWPHIRLSEDPCTSIARMVDPDRDLESLFICMRVKYTKYLPYQLEGNIPNREMMMTFHAREEYSVKFETNLAHLKGVTEEYPVARFVNNITWREIQAYYKPLRRPQRAIVMYFYAGRKLWT</sequence>
<evidence type="ECO:0000313" key="3">
    <source>
        <dbReference type="Proteomes" id="UP000016930"/>
    </source>
</evidence>
<feature type="region of interest" description="Disordered" evidence="1">
    <location>
        <begin position="63"/>
        <end position="133"/>
    </location>
</feature>
<organism evidence="2 3">
    <name type="scientific">Ceriporiopsis subvermispora (strain B)</name>
    <name type="common">White-rot fungus</name>
    <name type="synonym">Gelatoporia subvermispora</name>
    <dbReference type="NCBI Taxonomy" id="914234"/>
    <lineage>
        <taxon>Eukaryota</taxon>
        <taxon>Fungi</taxon>
        <taxon>Dikarya</taxon>
        <taxon>Basidiomycota</taxon>
        <taxon>Agaricomycotina</taxon>
        <taxon>Agaricomycetes</taxon>
        <taxon>Polyporales</taxon>
        <taxon>Gelatoporiaceae</taxon>
        <taxon>Gelatoporia</taxon>
    </lineage>
</organism>
<keyword evidence="3" id="KW-1185">Reference proteome</keyword>
<evidence type="ECO:0000256" key="1">
    <source>
        <dbReference type="SAM" id="MobiDB-lite"/>
    </source>
</evidence>
<dbReference type="EMBL" id="KB445801">
    <property type="protein sequence ID" value="EMD34994.1"/>
    <property type="molecule type" value="Genomic_DNA"/>
</dbReference>
<accession>M2PG96</accession>
<proteinExistence type="predicted"/>
<evidence type="ECO:0000313" key="2">
    <source>
        <dbReference type="EMBL" id="EMD34994.1"/>
    </source>
</evidence>
<feature type="compositionally biased region" description="Acidic residues" evidence="1">
    <location>
        <begin position="78"/>
        <end position="101"/>
    </location>
</feature>
<dbReference type="Proteomes" id="UP000016930">
    <property type="component" value="Unassembled WGS sequence"/>
</dbReference>
<gene>
    <name evidence="2" type="ORF">CERSUDRAFT_75316</name>
</gene>
<name>M2PG96_CERS8</name>
<protein>
    <submittedName>
        <fullName evidence="2">Uncharacterized protein</fullName>
    </submittedName>
</protein>